<protein>
    <submittedName>
        <fullName evidence="2">Uncharacterized protein</fullName>
    </submittedName>
</protein>
<evidence type="ECO:0000313" key="3">
    <source>
        <dbReference type="Proteomes" id="UP000747542"/>
    </source>
</evidence>
<evidence type="ECO:0000256" key="1">
    <source>
        <dbReference type="SAM" id="MobiDB-lite"/>
    </source>
</evidence>
<sequence>DERQKSILDDTVQSSECTDSLMRSFSGRSVAHVSPTKPMSPVHSSKRNHIEVFGGNNHESGLMQTPKTNGDQVMKRELKPSLTPNNNDKSWITREFGSQLEDWLVPQASQTLSSGSQQCARPVQSSNVRTPCLSDRTAITPGSAHSTTNAESQIFSGETEFTVRCPCGVNQDDGLMILCDFCDKWQHA</sequence>
<organism evidence="2 3">
    <name type="scientific">Homarus americanus</name>
    <name type="common">American lobster</name>
    <dbReference type="NCBI Taxonomy" id="6706"/>
    <lineage>
        <taxon>Eukaryota</taxon>
        <taxon>Metazoa</taxon>
        <taxon>Ecdysozoa</taxon>
        <taxon>Arthropoda</taxon>
        <taxon>Crustacea</taxon>
        <taxon>Multicrustacea</taxon>
        <taxon>Malacostraca</taxon>
        <taxon>Eumalacostraca</taxon>
        <taxon>Eucarida</taxon>
        <taxon>Decapoda</taxon>
        <taxon>Pleocyemata</taxon>
        <taxon>Astacidea</taxon>
        <taxon>Nephropoidea</taxon>
        <taxon>Nephropidae</taxon>
        <taxon>Homarus</taxon>
    </lineage>
</organism>
<gene>
    <name evidence="2" type="ORF">Hamer_G008293</name>
</gene>
<reference evidence="2" key="1">
    <citation type="journal article" date="2021" name="Sci. Adv.">
        <title>The American lobster genome reveals insights on longevity, neural, and immune adaptations.</title>
        <authorList>
            <person name="Polinski J.M."/>
            <person name="Zimin A.V."/>
            <person name="Clark K.F."/>
            <person name="Kohn A.B."/>
            <person name="Sadowski N."/>
            <person name="Timp W."/>
            <person name="Ptitsyn A."/>
            <person name="Khanna P."/>
            <person name="Romanova D.Y."/>
            <person name="Williams P."/>
            <person name="Greenwood S.J."/>
            <person name="Moroz L.L."/>
            <person name="Walt D.R."/>
            <person name="Bodnar A.G."/>
        </authorList>
    </citation>
    <scope>NUCLEOTIDE SEQUENCE</scope>
    <source>
        <strain evidence="2">GMGI-L3</strain>
    </source>
</reference>
<dbReference type="AlphaFoldDB" id="A0A8J5TLE9"/>
<name>A0A8J5TLE9_HOMAM</name>
<dbReference type="InterPro" id="IPR013083">
    <property type="entry name" value="Znf_RING/FYVE/PHD"/>
</dbReference>
<dbReference type="Proteomes" id="UP000747542">
    <property type="component" value="Unassembled WGS sequence"/>
</dbReference>
<keyword evidence="3" id="KW-1185">Reference proteome</keyword>
<feature type="region of interest" description="Disordered" evidence="1">
    <location>
        <begin position="1"/>
        <end position="20"/>
    </location>
</feature>
<proteinExistence type="predicted"/>
<dbReference type="Gene3D" id="3.30.40.10">
    <property type="entry name" value="Zinc/RING finger domain, C3HC4 (zinc finger)"/>
    <property type="match status" value="1"/>
</dbReference>
<evidence type="ECO:0000313" key="2">
    <source>
        <dbReference type="EMBL" id="KAG7177646.1"/>
    </source>
</evidence>
<feature type="compositionally biased region" description="Polar residues" evidence="1">
    <location>
        <begin position="11"/>
        <end position="20"/>
    </location>
</feature>
<comment type="caution">
    <text evidence="2">The sequence shown here is derived from an EMBL/GenBank/DDBJ whole genome shotgun (WGS) entry which is preliminary data.</text>
</comment>
<feature type="non-terminal residue" evidence="2">
    <location>
        <position position="188"/>
    </location>
</feature>
<feature type="non-terminal residue" evidence="2">
    <location>
        <position position="1"/>
    </location>
</feature>
<accession>A0A8J5TLE9</accession>
<dbReference type="InterPro" id="IPR011011">
    <property type="entry name" value="Znf_FYVE_PHD"/>
</dbReference>
<dbReference type="SUPFAM" id="SSF57903">
    <property type="entry name" value="FYVE/PHD zinc finger"/>
    <property type="match status" value="1"/>
</dbReference>
<dbReference type="EMBL" id="JAHLQT010001931">
    <property type="protein sequence ID" value="KAG7177646.1"/>
    <property type="molecule type" value="Genomic_DNA"/>
</dbReference>